<reference evidence="1" key="1">
    <citation type="submission" date="2023-11" db="EMBL/GenBank/DDBJ databases">
        <title>Gracilibacillus pellucida a moderately halophilic bacterium isolated from saline soil in Xinjiang province.</title>
        <authorList>
            <person name="Zhang Z."/>
            <person name="Tan F."/>
            <person name="Wang Y."/>
            <person name="Xia M."/>
        </authorList>
    </citation>
    <scope>NUCLEOTIDE SEQUENCE</scope>
    <source>
        <strain evidence="1">S3-1-1</strain>
    </source>
</reference>
<protein>
    <submittedName>
        <fullName evidence="1">Glycoside hydrolase N-terminal domain-containing protein</fullName>
    </submittedName>
</protein>
<name>A0ACC6M0T0_9BACI</name>
<gene>
    <name evidence="1" type="ORF">SH601_01025</name>
</gene>
<evidence type="ECO:0000313" key="2">
    <source>
        <dbReference type="Proteomes" id="UP001277972"/>
    </source>
</evidence>
<dbReference type="EMBL" id="JAWZSR010000001">
    <property type="protein sequence ID" value="MDX8044556.1"/>
    <property type="molecule type" value="Genomic_DNA"/>
</dbReference>
<comment type="caution">
    <text evidence="1">The sequence shown here is derived from an EMBL/GenBank/DDBJ whole genome shotgun (WGS) entry which is preliminary data.</text>
</comment>
<proteinExistence type="predicted"/>
<organism evidence="1 2">
    <name type="scientific">Gracilibacillus pellucidus</name>
    <dbReference type="NCBI Taxonomy" id="3095368"/>
    <lineage>
        <taxon>Bacteria</taxon>
        <taxon>Bacillati</taxon>
        <taxon>Bacillota</taxon>
        <taxon>Bacilli</taxon>
        <taxon>Bacillales</taxon>
        <taxon>Bacillaceae</taxon>
        <taxon>Gracilibacillus</taxon>
    </lineage>
</organism>
<evidence type="ECO:0000313" key="1">
    <source>
        <dbReference type="EMBL" id="MDX8044556.1"/>
    </source>
</evidence>
<dbReference type="Proteomes" id="UP001277972">
    <property type="component" value="Unassembled WGS sequence"/>
</dbReference>
<keyword evidence="2" id="KW-1185">Reference proteome</keyword>
<accession>A0ACC6M0T0</accession>
<sequence>MQHSIPTRGVWTDQPAKKWEDALVSGNGCHGVMVFGDPIRDTIIGNHCRLYLPQGNSDYLPDMSPYLEKMRSIIRKEGYEQAISFYYQKATELGYQGLTMSDPSHPGLHLSIETEHHHYTDYKRSINYETGELVVSYKVEQQVYIRKTFVSRDCNQIIHYLSPGSYTIKLTDYNYPKMKQTSMVDGKVMHTQFDYLYGDGGYDVMIDVDAKQIQPLQQVAGWQIESEKAMLIRMEIMPYKEDAERSVIRKTEKPPVDYKSLFNQHVNIHQEMFNRVELTLATEDKRRQSIWTLVEQAKSQGKMTPVLLEKMYDAGRYMYICCAGELTPNLQGIWTGTFEPAWSGDFTFDTNVELSIAAALSSNLLEGLEGYFRLIKELMPDFRENAQKYYGARGVMAAIHSSNSGKHLHWNAEWPLHLWTCGAGWLAHWYYQYYRFTGDRLFLQHEVIPFLEEIVLFYEDFLIEDQDGTYRFTPSYSAENGAADNATQDIAVAKEVLSNLYEAYQILGYPEEKLDKCQVMYNKMPAYQVNEDGALKEWLTPDKGENYNHRHFSHLYPVFQSREFNNETEPYMWQAAKTAFAKRLEAWLLNEDGDTSSTHGRMHAALCATQFHMPELVEEVFRLLVDNNCFYSSLMMSHYNEQNVFNVDGNGALPQVVHEMLVDFSHQRLTLLGALPDTISCGEIKGVHLPNQLTVQQLSWDIEAERLELQIVSRVEQSIQLYLPLFAGSKQNKQTINMKQNEQISLIIPLKKGVSHHVS</sequence>
<keyword evidence="1" id="KW-0378">Hydrolase</keyword>